<gene>
    <name evidence="2" type="ORF">GCM10009801_72360</name>
</gene>
<reference evidence="3" key="1">
    <citation type="journal article" date="2019" name="Int. J. Syst. Evol. Microbiol.">
        <title>The Global Catalogue of Microorganisms (GCM) 10K type strain sequencing project: providing services to taxonomists for standard genome sequencing and annotation.</title>
        <authorList>
            <consortium name="The Broad Institute Genomics Platform"/>
            <consortium name="The Broad Institute Genome Sequencing Center for Infectious Disease"/>
            <person name="Wu L."/>
            <person name="Ma J."/>
        </authorList>
    </citation>
    <scope>NUCLEOTIDE SEQUENCE [LARGE SCALE GENOMIC DNA]</scope>
    <source>
        <strain evidence="3">JCM 15478</strain>
    </source>
</reference>
<evidence type="ECO:0000259" key="1">
    <source>
        <dbReference type="Pfam" id="PF12697"/>
    </source>
</evidence>
<name>A0ABP5IGK6_9ACTN</name>
<protein>
    <submittedName>
        <fullName evidence="2">Alpha/beta hydrolase</fullName>
    </submittedName>
</protein>
<sequence length="257" mass="26801">MRTALSQDGTPIAYERTGEGPPLVLVSGATCTHEADMPLAAELAGEHTVHVYDRRGRGGSGDTAPYAVAREVEDLAAVIDAAGGEAQVFGISSGGALALEAAASGVPVSRVAVYEVPYSDDPGVRAGSGAYSAELNRLLSAGDRAGAVGLFLRRVGMPEEELPGMRHAPFWKGMETLAPTLAYDDAVIGGGDLPAARLARIDQPVLVVCGGAGPEWWRDTGRSIAAAVRHGRYETLEGQEHRVEPTALAPVLRDFFA</sequence>
<dbReference type="Proteomes" id="UP001500016">
    <property type="component" value="Unassembled WGS sequence"/>
</dbReference>
<feature type="domain" description="AB hydrolase-1" evidence="1">
    <location>
        <begin position="23"/>
        <end position="241"/>
    </location>
</feature>
<accession>A0ABP5IGK6</accession>
<proteinExistence type="predicted"/>
<dbReference type="InterPro" id="IPR000073">
    <property type="entry name" value="AB_hydrolase_1"/>
</dbReference>
<dbReference type="InterPro" id="IPR029058">
    <property type="entry name" value="AB_hydrolase_fold"/>
</dbReference>
<organism evidence="2 3">
    <name type="scientific">Streptomyces albiaxialis</name>
    <dbReference type="NCBI Taxonomy" id="329523"/>
    <lineage>
        <taxon>Bacteria</taxon>
        <taxon>Bacillati</taxon>
        <taxon>Actinomycetota</taxon>
        <taxon>Actinomycetes</taxon>
        <taxon>Kitasatosporales</taxon>
        <taxon>Streptomycetaceae</taxon>
        <taxon>Streptomyces</taxon>
    </lineage>
</organism>
<evidence type="ECO:0000313" key="2">
    <source>
        <dbReference type="EMBL" id="GAA2100113.1"/>
    </source>
</evidence>
<dbReference type="Pfam" id="PF12697">
    <property type="entry name" value="Abhydrolase_6"/>
    <property type="match status" value="1"/>
</dbReference>
<dbReference type="Gene3D" id="3.40.50.1820">
    <property type="entry name" value="alpha/beta hydrolase"/>
    <property type="match status" value="1"/>
</dbReference>
<keyword evidence="2" id="KW-0378">Hydrolase</keyword>
<dbReference type="InterPro" id="IPR050471">
    <property type="entry name" value="AB_hydrolase"/>
</dbReference>
<evidence type="ECO:0000313" key="3">
    <source>
        <dbReference type="Proteomes" id="UP001500016"/>
    </source>
</evidence>
<keyword evidence="3" id="KW-1185">Reference proteome</keyword>
<dbReference type="SUPFAM" id="SSF53474">
    <property type="entry name" value="alpha/beta-Hydrolases"/>
    <property type="match status" value="1"/>
</dbReference>
<dbReference type="RefSeq" id="WP_344534391.1">
    <property type="nucleotide sequence ID" value="NZ_BAAAPE010000022.1"/>
</dbReference>
<dbReference type="GO" id="GO:0016787">
    <property type="term" value="F:hydrolase activity"/>
    <property type="evidence" value="ECO:0007669"/>
    <property type="project" value="UniProtKB-KW"/>
</dbReference>
<dbReference type="EMBL" id="BAAAPE010000022">
    <property type="protein sequence ID" value="GAA2100113.1"/>
    <property type="molecule type" value="Genomic_DNA"/>
</dbReference>
<dbReference type="PANTHER" id="PTHR43433">
    <property type="entry name" value="HYDROLASE, ALPHA/BETA FOLD FAMILY PROTEIN"/>
    <property type="match status" value="1"/>
</dbReference>
<dbReference type="PANTHER" id="PTHR43433:SF5">
    <property type="entry name" value="AB HYDROLASE-1 DOMAIN-CONTAINING PROTEIN"/>
    <property type="match status" value="1"/>
</dbReference>
<comment type="caution">
    <text evidence="2">The sequence shown here is derived from an EMBL/GenBank/DDBJ whole genome shotgun (WGS) entry which is preliminary data.</text>
</comment>